<reference evidence="1" key="1">
    <citation type="submission" date="2023-03" db="EMBL/GenBank/DDBJ databases">
        <title>Massive genome expansion in bonnet fungi (Mycena s.s.) driven by repeated elements and novel gene families across ecological guilds.</title>
        <authorList>
            <consortium name="Lawrence Berkeley National Laboratory"/>
            <person name="Harder C.B."/>
            <person name="Miyauchi S."/>
            <person name="Viragh M."/>
            <person name="Kuo A."/>
            <person name="Thoen E."/>
            <person name="Andreopoulos B."/>
            <person name="Lu D."/>
            <person name="Skrede I."/>
            <person name="Drula E."/>
            <person name="Henrissat B."/>
            <person name="Morin E."/>
            <person name="Kohler A."/>
            <person name="Barry K."/>
            <person name="LaButti K."/>
            <person name="Morin E."/>
            <person name="Salamov A."/>
            <person name="Lipzen A."/>
            <person name="Mereny Z."/>
            <person name="Hegedus B."/>
            <person name="Baldrian P."/>
            <person name="Stursova M."/>
            <person name="Weitz H."/>
            <person name="Taylor A."/>
            <person name="Grigoriev I.V."/>
            <person name="Nagy L.G."/>
            <person name="Martin F."/>
            <person name="Kauserud H."/>
        </authorList>
    </citation>
    <scope>NUCLEOTIDE SEQUENCE</scope>
    <source>
        <strain evidence="1">CBHHK200</strain>
    </source>
</reference>
<dbReference type="SUPFAM" id="SSF52047">
    <property type="entry name" value="RNI-like"/>
    <property type="match status" value="1"/>
</dbReference>
<dbReference type="InterPro" id="IPR032675">
    <property type="entry name" value="LRR_dom_sf"/>
</dbReference>
<evidence type="ECO:0000313" key="1">
    <source>
        <dbReference type="EMBL" id="KAJ7047023.1"/>
    </source>
</evidence>
<protein>
    <submittedName>
        <fullName evidence="1">Uncharacterized protein</fullName>
    </submittedName>
</protein>
<proteinExistence type="predicted"/>
<name>A0AAD6TJ35_9AGAR</name>
<keyword evidence="2" id="KW-1185">Reference proteome</keyword>
<comment type="caution">
    <text evidence="1">The sequence shown here is derived from an EMBL/GenBank/DDBJ whole genome shotgun (WGS) entry which is preliminary data.</text>
</comment>
<dbReference type="EMBL" id="JARJCM010000002">
    <property type="protein sequence ID" value="KAJ7047023.1"/>
    <property type="molecule type" value="Genomic_DNA"/>
</dbReference>
<accession>A0AAD6TJ35</accession>
<organism evidence="1 2">
    <name type="scientific">Mycena alexandri</name>
    <dbReference type="NCBI Taxonomy" id="1745969"/>
    <lineage>
        <taxon>Eukaryota</taxon>
        <taxon>Fungi</taxon>
        <taxon>Dikarya</taxon>
        <taxon>Basidiomycota</taxon>
        <taxon>Agaricomycotina</taxon>
        <taxon>Agaricomycetes</taxon>
        <taxon>Agaricomycetidae</taxon>
        <taxon>Agaricales</taxon>
        <taxon>Marasmiineae</taxon>
        <taxon>Mycenaceae</taxon>
        <taxon>Mycena</taxon>
    </lineage>
</organism>
<sequence>MPALWATFSIKITELVEPGFGGEYTLRNEGVLRLLDVHLERSAKSSLSFNLDLHKMGNEMPAVALDLLTPLVEHSERWKFVKLPYAPEFASLLASLIGRLGRLQSLDLRIQGMLGNEGVDNNYFAVAPQLQRLALGASLAQKMPFPHDQLTELHLGASPTMELSQFMTLCPCPYLTTLVLNPYYPLQRQPTPQPLAPLLHLHTLILAIRDGYSRNPVIEILDLLTAPSLQNLEVVGVREIQLPRQAFVAFLERSGCTLQALSITYKDNLPVPTLLSNLRAVPSLTHLAIFARGKEHTALDLILQSLTLSDPSREPLLPNLTSFQLQATNFRATVVDMVASRLAYGLESNISRLRELILHNMPDTEAARRLDSFDDKGLVVSYPPRYTRSTLFI</sequence>
<evidence type="ECO:0000313" key="2">
    <source>
        <dbReference type="Proteomes" id="UP001218188"/>
    </source>
</evidence>
<dbReference type="Gene3D" id="3.80.10.10">
    <property type="entry name" value="Ribonuclease Inhibitor"/>
    <property type="match status" value="1"/>
</dbReference>
<dbReference type="AlphaFoldDB" id="A0AAD6TJ35"/>
<dbReference type="Proteomes" id="UP001218188">
    <property type="component" value="Unassembled WGS sequence"/>
</dbReference>
<gene>
    <name evidence="1" type="ORF">C8F04DRAFT_1172797</name>
</gene>